<dbReference type="OrthoDB" id="3063613at2759"/>
<evidence type="ECO:0000256" key="1">
    <source>
        <dbReference type="SAM" id="MobiDB-lite"/>
    </source>
</evidence>
<keyword evidence="3" id="KW-1185">Reference proteome</keyword>
<evidence type="ECO:0000313" key="2">
    <source>
        <dbReference type="EMBL" id="KAF9064948.1"/>
    </source>
</evidence>
<proteinExistence type="predicted"/>
<organism evidence="2 3">
    <name type="scientific">Rhodocollybia butyracea</name>
    <dbReference type="NCBI Taxonomy" id="206335"/>
    <lineage>
        <taxon>Eukaryota</taxon>
        <taxon>Fungi</taxon>
        <taxon>Dikarya</taxon>
        <taxon>Basidiomycota</taxon>
        <taxon>Agaricomycotina</taxon>
        <taxon>Agaricomycetes</taxon>
        <taxon>Agaricomycetidae</taxon>
        <taxon>Agaricales</taxon>
        <taxon>Marasmiineae</taxon>
        <taxon>Omphalotaceae</taxon>
        <taxon>Rhodocollybia</taxon>
    </lineage>
</organism>
<gene>
    <name evidence="2" type="ORF">BDP27DRAFT_1425239</name>
</gene>
<feature type="region of interest" description="Disordered" evidence="1">
    <location>
        <begin position="373"/>
        <end position="437"/>
    </location>
</feature>
<dbReference type="AlphaFoldDB" id="A0A9P5PKB4"/>
<name>A0A9P5PKB4_9AGAR</name>
<feature type="compositionally biased region" description="Low complexity" evidence="1">
    <location>
        <begin position="377"/>
        <end position="390"/>
    </location>
</feature>
<feature type="compositionally biased region" description="Basic and acidic residues" evidence="1">
    <location>
        <begin position="407"/>
        <end position="421"/>
    </location>
</feature>
<reference evidence="2" key="1">
    <citation type="submission" date="2020-11" db="EMBL/GenBank/DDBJ databases">
        <authorList>
            <consortium name="DOE Joint Genome Institute"/>
            <person name="Ahrendt S."/>
            <person name="Riley R."/>
            <person name="Andreopoulos W."/>
            <person name="Labutti K."/>
            <person name="Pangilinan J."/>
            <person name="Ruiz-Duenas F.J."/>
            <person name="Barrasa J.M."/>
            <person name="Sanchez-Garcia M."/>
            <person name="Camarero S."/>
            <person name="Miyauchi S."/>
            <person name="Serrano A."/>
            <person name="Linde D."/>
            <person name="Babiker R."/>
            <person name="Drula E."/>
            <person name="Ayuso-Fernandez I."/>
            <person name="Pacheco R."/>
            <person name="Padilla G."/>
            <person name="Ferreira P."/>
            <person name="Barriuso J."/>
            <person name="Kellner H."/>
            <person name="Castanera R."/>
            <person name="Alfaro M."/>
            <person name="Ramirez L."/>
            <person name="Pisabarro A.G."/>
            <person name="Kuo A."/>
            <person name="Tritt A."/>
            <person name="Lipzen A."/>
            <person name="He G."/>
            <person name="Yan M."/>
            <person name="Ng V."/>
            <person name="Cullen D."/>
            <person name="Martin F."/>
            <person name="Rosso M.-N."/>
            <person name="Henrissat B."/>
            <person name="Hibbett D."/>
            <person name="Martinez A.T."/>
            <person name="Grigoriev I.V."/>
        </authorList>
    </citation>
    <scope>NUCLEOTIDE SEQUENCE</scope>
    <source>
        <strain evidence="2">AH 40177</strain>
    </source>
</reference>
<feature type="region of interest" description="Disordered" evidence="1">
    <location>
        <begin position="306"/>
        <end position="343"/>
    </location>
</feature>
<dbReference type="EMBL" id="JADNRY010000111">
    <property type="protein sequence ID" value="KAF9064948.1"/>
    <property type="molecule type" value="Genomic_DNA"/>
</dbReference>
<dbReference type="Proteomes" id="UP000772434">
    <property type="component" value="Unassembled WGS sequence"/>
</dbReference>
<comment type="caution">
    <text evidence="2">The sequence shown here is derived from an EMBL/GenBank/DDBJ whole genome shotgun (WGS) entry which is preliminary data.</text>
</comment>
<sequence length="437" mass="49313">MAYIAFQKNLDKIPTRTFDLKIFVEENNLRSKLTEKTHKKFENLASIVLTHLITSAEVPMVSLFREFTKSSHQAAEAFQQKFGKYPSDKNIRDKISSFLEMNRPSIIFAHLGGDSQKFVWGEVHRGGDYESRNEMFLSLDLTKAISKPRRLQDKARAQVLRSTHCLCWMITFMHELMHCISKHLFRNILTPKIYDFVEDPRRKDRGEIGTTFELKYVGFVLELMVNKSANIPGSRLWHPDMRIIARLPDRRNVLLDARTIRRIIASFSKADLWQLKESVDFSLPSHEIKDPYIRLRVDYGLDLTRNNGNLGGPSARRLKGSGDVTASGNEPKGKPKVSVKKEVLGTSSGNQGCLREIVVIAYTFVQEDSLAPESYASSSEDSSDGPSSKKSSPDDPSSKDSSPADPLSKDSSPDDPSRDSTPHLSQTRILPPHSESS</sequence>
<protein>
    <submittedName>
        <fullName evidence="2">Uncharacterized protein</fullName>
    </submittedName>
</protein>
<evidence type="ECO:0000313" key="3">
    <source>
        <dbReference type="Proteomes" id="UP000772434"/>
    </source>
</evidence>
<accession>A0A9P5PKB4</accession>
<feature type="compositionally biased region" description="Polar residues" evidence="1">
    <location>
        <begin position="422"/>
        <end position="437"/>
    </location>
</feature>